<evidence type="ECO:0000256" key="1">
    <source>
        <dbReference type="ARBA" id="ARBA00004123"/>
    </source>
</evidence>
<feature type="compositionally biased region" description="Basic and acidic residues" evidence="4">
    <location>
        <begin position="329"/>
        <end position="342"/>
    </location>
</feature>
<dbReference type="PANTHER" id="PTHR40621:SF7">
    <property type="entry name" value="BZIP DOMAIN-CONTAINING PROTEIN"/>
    <property type="match status" value="1"/>
</dbReference>
<dbReference type="Gene3D" id="1.20.5.170">
    <property type="match status" value="1"/>
</dbReference>
<dbReference type="CDD" id="cd14688">
    <property type="entry name" value="bZIP_YAP"/>
    <property type="match status" value="1"/>
</dbReference>
<evidence type="ECO:0000313" key="6">
    <source>
        <dbReference type="EMBL" id="PWW72751.1"/>
    </source>
</evidence>
<evidence type="ECO:0000313" key="7">
    <source>
        <dbReference type="Proteomes" id="UP000246991"/>
    </source>
</evidence>
<dbReference type="SUPFAM" id="SSF57959">
    <property type="entry name" value="Leucine zipper domain"/>
    <property type="match status" value="1"/>
</dbReference>
<dbReference type="STRING" id="42249.A0A317SHN9"/>
<dbReference type="EMBL" id="PYWC01000094">
    <property type="protein sequence ID" value="PWW72751.1"/>
    <property type="molecule type" value="Genomic_DNA"/>
</dbReference>
<keyword evidence="7" id="KW-1185">Reference proteome</keyword>
<dbReference type="OrthoDB" id="5374328at2759"/>
<keyword evidence="2" id="KW-0539">Nucleus</keyword>
<reference evidence="6 7" key="1">
    <citation type="submission" date="2018-03" db="EMBL/GenBank/DDBJ databases">
        <title>Genomes of Pezizomycetes fungi and the evolution of truffles.</title>
        <authorList>
            <person name="Murat C."/>
            <person name="Payen T."/>
            <person name="Noel B."/>
            <person name="Kuo A."/>
            <person name="Martin F.M."/>
        </authorList>
    </citation>
    <scope>NUCLEOTIDE SEQUENCE [LARGE SCALE GENOMIC DNA]</scope>
    <source>
        <strain evidence="6">091103-1</strain>
    </source>
</reference>
<feature type="region of interest" description="Disordered" evidence="4">
    <location>
        <begin position="326"/>
        <end position="345"/>
    </location>
</feature>
<feature type="domain" description="BZIP" evidence="5">
    <location>
        <begin position="69"/>
        <end position="84"/>
    </location>
</feature>
<evidence type="ECO:0000259" key="5">
    <source>
        <dbReference type="PROSITE" id="PS00036"/>
    </source>
</evidence>
<sequence>MSGGSMSPISISSPSSASSPGPPTLAPRTASVASNGAATPNTIVTHREWVVPPRPKPGRKASTETPPTKRKAQNRAAQRAFRERKAARVNELEDKLKELQDDHENHDRISTDRIQQLTEDNLRLTKELSEYKIRMESLQKELDLIRQLRSEDQASAANFVAQVASPAPSSGHGTPCGGNCTCTDELDQVLCIKKAIATLSAPSVLLRRRSRRNKPQPSPESGRVSDSAGCGRCSKEGSCACMTEIAAALLTKRPTSPSQNAPKRARTGDYAEHTSEELEIDFTNAYMTKSTPNPPITQMPDPCGFCSDGTPCVCAEVANSLIADDDSEENHSTKLPPLRDGHSSVLTSHTQQGLERPVALYPPMNTSAVKLNSRPSGCQPGGCAQCQNDPLSTLFCQSVATKMDSAERLGCCSGGLCGGGDIEGSRPSIGDSMEKGKAGEGASEKGTFIPCSAAYQTLSRHRAFEDATTDLGSLVRPLMVRSLDGSCPQIEVSSVREVLRRLDRGFGSDAGKYTK</sequence>
<dbReference type="InterPro" id="IPR004827">
    <property type="entry name" value="bZIP"/>
</dbReference>
<dbReference type="SMART" id="SM00338">
    <property type="entry name" value="BRLZ"/>
    <property type="match status" value="1"/>
</dbReference>
<dbReference type="Pfam" id="PF10297">
    <property type="entry name" value="Hap4_Hap_bind"/>
    <property type="match status" value="1"/>
</dbReference>
<gene>
    <name evidence="6" type="ORF">C7212DRAFT_285781</name>
</gene>
<feature type="compositionally biased region" description="Polar residues" evidence="4">
    <location>
        <begin position="31"/>
        <end position="44"/>
    </location>
</feature>
<feature type="region of interest" description="Disordered" evidence="4">
    <location>
        <begin position="252"/>
        <end position="272"/>
    </location>
</feature>
<dbReference type="InterPro" id="IPR046347">
    <property type="entry name" value="bZIP_sf"/>
</dbReference>
<feature type="coiled-coil region" evidence="3">
    <location>
        <begin position="82"/>
        <end position="148"/>
    </location>
</feature>
<keyword evidence="3" id="KW-0175">Coiled coil</keyword>
<protein>
    <recommendedName>
        <fullName evidence="5">BZIP domain-containing protein</fullName>
    </recommendedName>
</protein>
<comment type="caution">
    <text evidence="6">The sequence shown here is derived from an EMBL/GenBank/DDBJ whole genome shotgun (WGS) entry which is preliminary data.</text>
</comment>
<evidence type="ECO:0000256" key="4">
    <source>
        <dbReference type="SAM" id="MobiDB-lite"/>
    </source>
</evidence>
<organism evidence="6 7">
    <name type="scientific">Tuber magnatum</name>
    <name type="common">white Piedmont truffle</name>
    <dbReference type="NCBI Taxonomy" id="42249"/>
    <lineage>
        <taxon>Eukaryota</taxon>
        <taxon>Fungi</taxon>
        <taxon>Dikarya</taxon>
        <taxon>Ascomycota</taxon>
        <taxon>Pezizomycotina</taxon>
        <taxon>Pezizomycetes</taxon>
        <taxon>Pezizales</taxon>
        <taxon>Tuberaceae</taxon>
        <taxon>Tuber</taxon>
    </lineage>
</organism>
<dbReference type="GO" id="GO:0090575">
    <property type="term" value="C:RNA polymerase II transcription regulator complex"/>
    <property type="evidence" value="ECO:0007669"/>
    <property type="project" value="TreeGrafter"/>
</dbReference>
<dbReference type="InterPro" id="IPR018287">
    <property type="entry name" value="Hap4_TF_heteromerisation"/>
</dbReference>
<dbReference type="GO" id="GO:0000976">
    <property type="term" value="F:transcription cis-regulatory region binding"/>
    <property type="evidence" value="ECO:0007669"/>
    <property type="project" value="InterPro"/>
</dbReference>
<comment type="subcellular location">
    <subcellularLocation>
        <location evidence="1">Nucleus</location>
    </subcellularLocation>
</comment>
<feature type="region of interest" description="Disordered" evidence="4">
    <location>
        <begin position="207"/>
        <end position="231"/>
    </location>
</feature>
<dbReference type="PROSITE" id="PS00036">
    <property type="entry name" value="BZIP_BASIC"/>
    <property type="match status" value="1"/>
</dbReference>
<dbReference type="Pfam" id="PF00170">
    <property type="entry name" value="bZIP_1"/>
    <property type="match status" value="1"/>
</dbReference>
<name>A0A317SHN9_9PEZI</name>
<dbReference type="PANTHER" id="PTHR40621">
    <property type="entry name" value="TRANSCRIPTION FACTOR KAPC-RELATED"/>
    <property type="match status" value="1"/>
</dbReference>
<evidence type="ECO:0000256" key="3">
    <source>
        <dbReference type="SAM" id="Coils"/>
    </source>
</evidence>
<accession>A0A317SHN9</accession>
<dbReference type="AlphaFoldDB" id="A0A317SHN9"/>
<feature type="region of interest" description="Disordered" evidence="4">
    <location>
        <begin position="1"/>
        <end position="80"/>
    </location>
</feature>
<dbReference type="Proteomes" id="UP000246991">
    <property type="component" value="Unassembled WGS sequence"/>
</dbReference>
<feature type="compositionally biased region" description="Low complexity" evidence="4">
    <location>
        <begin position="1"/>
        <end position="19"/>
    </location>
</feature>
<proteinExistence type="predicted"/>
<evidence type="ECO:0000256" key="2">
    <source>
        <dbReference type="ARBA" id="ARBA00023242"/>
    </source>
</evidence>
<dbReference type="InterPro" id="IPR050936">
    <property type="entry name" value="AP-1-like"/>
</dbReference>
<dbReference type="GO" id="GO:0001228">
    <property type="term" value="F:DNA-binding transcription activator activity, RNA polymerase II-specific"/>
    <property type="evidence" value="ECO:0007669"/>
    <property type="project" value="TreeGrafter"/>
</dbReference>